<dbReference type="InterPro" id="IPR029063">
    <property type="entry name" value="SAM-dependent_MTases_sf"/>
</dbReference>
<evidence type="ECO:0000313" key="2">
    <source>
        <dbReference type="EMBL" id="OGY53587.1"/>
    </source>
</evidence>
<dbReference type="InterPro" id="IPR041698">
    <property type="entry name" value="Methyltransf_25"/>
</dbReference>
<name>A0A1G1YQ79_9BACT</name>
<evidence type="ECO:0000313" key="3">
    <source>
        <dbReference type="Proteomes" id="UP000177250"/>
    </source>
</evidence>
<dbReference type="STRING" id="1797545.A3B15_03375"/>
<proteinExistence type="predicted"/>
<organism evidence="2 3">
    <name type="scientific">Candidatus Buchananbacteria bacterium RIFCSPLOWO2_01_FULL_45_31</name>
    <dbReference type="NCBI Taxonomy" id="1797545"/>
    <lineage>
        <taxon>Bacteria</taxon>
        <taxon>Candidatus Buchananiibacteriota</taxon>
    </lineage>
</organism>
<dbReference type="SUPFAM" id="SSF53335">
    <property type="entry name" value="S-adenosyl-L-methionine-dependent methyltransferases"/>
    <property type="match status" value="1"/>
</dbReference>
<reference evidence="2 3" key="1">
    <citation type="journal article" date="2016" name="Nat. Commun.">
        <title>Thousands of microbial genomes shed light on interconnected biogeochemical processes in an aquifer system.</title>
        <authorList>
            <person name="Anantharaman K."/>
            <person name="Brown C.T."/>
            <person name="Hug L.A."/>
            <person name="Sharon I."/>
            <person name="Castelle C.J."/>
            <person name="Probst A.J."/>
            <person name="Thomas B.C."/>
            <person name="Singh A."/>
            <person name="Wilkins M.J."/>
            <person name="Karaoz U."/>
            <person name="Brodie E.L."/>
            <person name="Williams K.H."/>
            <person name="Hubbard S.S."/>
            <person name="Banfield J.F."/>
        </authorList>
    </citation>
    <scope>NUCLEOTIDE SEQUENCE [LARGE SCALE GENOMIC DNA]</scope>
</reference>
<accession>A0A1G1YQ79</accession>
<gene>
    <name evidence="2" type="ORF">A3B15_03375</name>
</gene>
<dbReference type="AlphaFoldDB" id="A0A1G1YQ79"/>
<dbReference type="Gene3D" id="3.40.50.150">
    <property type="entry name" value="Vaccinia Virus protein VP39"/>
    <property type="match status" value="1"/>
</dbReference>
<dbReference type="Pfam" id="PF13649">
    <property type="entry name" value="Methyltransf_25"/>
    <property type="match status" value="1"/>
</dbReference>
<dbReference type="Proteomes" id="UP000177250">
    <property type="component" value="Unassembled WGS sequence"/>
</dbReference>
<protein>
    <recommendedName>
        <fullName evidence="1">Methyltransferase domain-containing protein</fullName>
    </recommendedName>
</protein>
<evidence type="ECO:0000259" key="1">
    <source>
        <dbReference type="Pfam" id="PF13649"/>
    </source>
</evidence>
<sequence length="278" mass="33306">MRFKKIKKEKNIAWWQTFGKTWMTLTAPARPPKSVIKIFEKQFLNFIKKNKRRPRVLILGCTPEYRSFCAKYRLPVIFADINPQMKKAMDMILERKNPNERFIHSDWLKIGQKIPAGSIDFVLGDFSTNNIMYADWPKLFANINKVLAPGGRFMPRDYVAKEKRMTKAEIFRKIKRTKKINYTVLWWDLIFNICYYPKTDMVRNPLLSDVAYAGNSLKVKKVIKRYIELFPPNERWWTTLTRKKLDGEYKRLFRMLAIKYVSDYPYCDITPIYILERK</sequence>
<dbReference type="CDD" id="cd02440">
    <property type="entry name" value="AdoMet_MTases"/>
    <property type="match status" value="1"/>
</dbReference>
<feature type="domain" description="Methyltransferase" evidence="1">
    <location>
        <begin position="69"/>
        <end position="151"/>
    </location>
</feature>
<dbReference type="EMBL" id="MHIO01000025">
    <property type="protein sequence ID" value="OGY53587.1"/>
    <property type="molecule type" value="Genomic_DNA"/>
</dbReference>
<comment type="caution">
    <text evidence="2">The sequence shown here is derived from an EMBL/GenBank/DDBJ whole genome shotgun (WGS) entry which is preliminary data.</text>
</comment>